<organism evidence="2 3">
    <name type="scientific">Glossina palpalis gambiensis</name>
    <dbReference type="NCBI Taxonomy" id="67801"/>
    <lineage>
        <taxon>Eukaryota</taxon>
        <taxon>Metazoa</taxon>
        <taxon>Ecdysozoa</taxon>
        <taxon>Arthropoda</taxon>
        <taxon>Hexapoda</taxon>
        <taxon>Insecta</taxon>
        <taxon>Pterygota</taxon>
        <taxon>Neoptera</taxon>
        <taxon>Endopterygota</taxon>
        <taxon>Diptera</taxon>
        <taxon>Brachycera</taxon>
        <taxon>Muscomorpha</taxon>
        <taxon>Hippoboscoidea</taxon>
        <taxon>Glossinidae</taxon>
        <taxon>Glossina</taxon>
    </lineage>
</organism>
<feature type="compositionally biased region" description="Low complexity" evidence="1">
    <location>
        <begin position="11"/>
        <end position="22"/>
    </location>
</feature>
<feature type="region of interest" description="Disordered" evidence="1">
    <location>
        <begin position="1"/>
        <end position="22"/>
    </location>
</feature>
<protein>
    <submittedName>
        <fullName evidence="2">Uncharacterized protein</fullName>
    </submittedName>
</protein>
<evidence type="ECO:0000256" key="1">
    <source>
        <dbReference type="SAM" id="MobiDB-lite"/>
    </source>
</evidence>
<dbReference type="EnsemblMetazoa" id="GPPI015316-RA">
    <property type="protein sequence ID" value="GPPI015316-PA"/>
    <property type="gene ID" value="GPPI015316"/>
</dbReference>
<proteinExistence type="predicted"/>
<reference evidence="3" key="1">
    <citation type="submission" date="2015-01" db="EMBL/GenBank/DDBJ databases">
        <authorList>
            <person name="Aksoy S."/>
            <person name="Warren W."/>
            <person name="Wilson R.K."/>
        </authorList>
    </citation>
    <scope>NUCLEOTIDE SEQUENCE [LARGE SCALE GENOMIC DNA]</scope>
    <source>
        <strain evidence="3">IAEA</strain>
    </source>
</reference>
<sequence length="94" mass="10404">MHIKYHQSGILSSLPSSSSLSLSLSSCSKRKKTKATTPEPHNIFNIYALSSFIPLLDDLYLVSLTVPQVTNLNKNSFEKFGGELNQEQGSFLID</sequence>
<evidence type="ECO:0000313" key="3">
    <source>
        <dbReference type="Proteomes" id="UP000092460"/>
    </source>
</evidence>
<dbReference type="VEuPathDB" id="VectorBase:GPPI015316"/>
<keyword evidence="3" id="KW-1185">Reference proteome</keyword>
<dbReference type="AlphaFoldDB" id="A0A1B0B130"/>
<dbReference type="Proteomes" id="UP000092460">
    <property type="component" value="Unassembled WGS sequence"/>
</dbReference>
<dbReference type="EMBL" id="JXJN01006963">
    <property type="status" value="NOT_ANNOTATED_CDS"/>
    <property type="molecule type" value="Genomic_DNA"/>
</dbReference>
<evidence type="ECO:0000313" key="2">
    <source>
        <dbReference type="EnsemblMetazoa" id="GPPI015316-PA"/>
    </source>
</evidence>
<accession>A0A1B0B130</accession>
<dbReference type="PROSITE" id="PS51257">
    <property type="entry name" value="PROKAR_LIPOPROTEIN"/>
    <property type="match status" value="1"/>
</dbReference>
<name>A0A1B0B130_9MUSC</name>
<reference evidence="2" key="2">
    <citation type="submission" date="2020-05" db="UniProtKB">
        <authorList>
            <consortium name="EnsemblMetazoa"/>
        </authorList>
    </citation>
    <scope>IDENTIFICATION</scope>
    <source>
        <strain evidence="2">IAEA</strain>
    </source>
</reference>